<dbReference type="AlphaFoldDB" id="A0A517U1I8"/>
<organism evidence="2 3">
    <name type="scientific">Lacipirellula limnantheis</name>
    <dbReference type="NCBI Taxonomy" id="2528024"/>
    <lineage>
        <taxon>Bacteria</taxon>
        <taxon>Pseudomonadati</taxon>
        <taxon>Planctomycetota</taxon>
        <taxon>Planctomycetia</taxon>
        <taxon>Pirellulales</taxon>
        <taxon>Lacipirellulaceae</taxon>
        <taxon>Lacipirellula</taxon>
    </lineage>
</organism>
<dbReference type="KEGG" id="llh:I41_36700"/>
<gene>
    <name evidence="2" type="ORF">I41_36700</name>
</gene>
<keyword evidence="1" id="KW-0472">Membrane</keyword>
<dbReference type="Proteomes" id="UP000317909">
    <property type="component" value="Chromosome"/>
</dbReference>
<proteinExistence type="predicted"/>
<evidence type="ECO:0000256" key="1">
    <source>
        <dbReference type="SAM" id="Phobius"/>
    </source>
</evidence>
<evidence type="ECO:0000313" key="2">
    <source>
        <dbReference type="EMBL" id="QDT74473.1"/>
    </source>
</evidence>
<keyword evidence="1" id="KW-1133">Transmembrane helix</keyword>
<sequence length="108" mass="12196">MQSSGRPLGWRAKLREPSILPRFNLRVALVTTALVAVVTWQGGIVISRRQALTRVDRYVRGGELANPLRLLMGDEKVAWIYLHPEAADAELAKYASLFPEATVQRRER</sequence>
<name>A0A517U1I8_9BACT</name>
<dbReference type="EMBL" id="CP036339">
    <property type="protein sequence ID" value="QDT74473.1"/>
    <property type="molecule type" value="Genomic_DNA"/>
</dbReference>
<dbReference type="RefSeq" id="WP_145434219.1">
    <property type="nucleotide sequence ID" value="NZ_CP036339.1"/>
</dbReference>
<keyword evidence="1" id="KW-0812">Transmembrane</keyword>
<protein>
    <submittedName>
        <fullName evidence="2">Uncharacterized protein</fullName>
    </submittedName>
</protein>
<accession>A0A517U1I8</accession>
<feature type="transmembrane region" description="Helical" evidence="1">
    <location>
        <begin position="27"/>
        <end position="47"/>
    </location>
</feature>
<evidence type="ECO:0000313" key="3">
    <source>
        <dbReference type="Proteomes" id="UP000317909"/>
    </source>
</evidence>
<keyword evidence="3" id="KW-1185">Reference proteome</keyword>
<reference evidence="2 3" key="1">
    <citation type="submission" date="2019-02" db="EMBL/GenBank/DDBJ databases">
        <title>Deep-cultivation of Planctomycetes and their phenomic and genomic characterization uncovers novel biology.</title>
        <authorList>
            <person name="Wiegand S."/>
            <person name="Jogler M."/>
            <person name="Boedeker C."/>
            <person name="Pinto D."/>
            <person name="Vollmers J."/>
            <person name="Rivas-Marin E."/>
            <person name="Kohn T."/>
            <person name="Peeters S.H."/>
            <person name="Heuer A."/>
            <person name="Rast P."/>
            <person name="Oberbeckmann S."/>
            <person name="Bunk B."/>
            <person name="Jeske O."/>
            <person name="Meyerdierks A."/>
            <person name="Storesund J.E."/>
            <person name="Kallscheuer N."/>
            <person name="Luecker S."/>
            <person name="Lage O.M."/>
            <person name="Pohl T."/>
            <person name="Merkel B.J."/>
            <person name="Hornburger P."/>
            <person name="Mueller R.-W."/>
            <person name="Bruemmer F."/>
            <person name="Labrenz M."/>
            <person name="Spormann A.M."/>
            <person name="Op den Camp H."/>
            <person name="Overmann J."/>
            <person name="Amann R."/>
            <person name="Jetten M.S.M."/>
            <person name="Mascher T."/>
            <person name="Medema M.H."/>
            <person name="Devos D.P."/>
            <person name="Kaster A.-K."/>
            <person name="Ovreas L."/>
            <person name="Rohde M."/>
            <person name="Galperin M.Y."/>
            <person name="Jogler C."/>
        </authorList>
    </citation>
    <scope>NUCLEOTIDE SEQUENCE [LARGE SCALE GENOMIC DNA]</scope>
    <source>
        <strain evidence="2 3">I41</strain>
    </source>
</reference>